<dbReference type="EMBL" id="KX884600">
    <property type="protein sequence ID" value="APG79079.1"/>
    <property type="molecule type" value="Genomic_RNA"/>
</dbReference>
<organism evidence="1">
    <name type="scientific">Hubei tetragnatha maxillosa virus 9</name>
    <dbReference type="NCBI Taxonomy" id="1923251"/>
    <lineage>
        <taxon>Viruses</taxon>
        <taxon>Riboviria</taxon>
    </lineage>
</organism>
<evidence type="ECO:0000313" key="2">
    <source>
        <dbReference type="EMBL" id="APG79184.1"/>
    </source>
</evidence>
<name>A0A1L3KP20_9VIRU</name>
<sequence length="801" mass="94301">MRLRVGFLVSKESYDKILGQISPKNVFIPKSVKQEEYERLWFTLGSNVLVLCIDKAGFVYTRFIESKNIIDLRDEDFSDFSVEEARTYFYKKMFDRYEIIKVCNELRNLIAASFDEFEWCGSEKESLVNEEIIQRAARISGITDNGYYYTGFDICDDIIKMKNDYVMKLYNELEGKGFDDGQKKLFSNFVGFATNNDIVYVGCCPGDGWNEAAKLLNWKGNIYCFDMKDAKHVYSRSHHKTLKITCWEDLAKNIPTGKFDFIWDVRSDDKGSFSERLDQISDEIALVNDILRNMNFRRCLIKINIRLSYLYLYREDVRFFIQPFTLGRIKELRAVFNNTGETIRFNQNLPDELARFYNDCCYEDGDLFSNAFAMRYDKSDYCLNMFEEDTHKIVLFSANCNSKEKILQMTRMKSTISYFSNPDDFHEGECAFPIMNFIEAGFRCFDSRYFGVPRIEGLYFVSNVISPDVFDESIMSESNVIKTVMEQIIQSERYSDYQKLKFTKSRAKGYVFPKFPEPFSLVDKLASPSGHMCRVVIGHKMGMCNLAQFLFKVLRNLREQSSCNDRYMELTPMTLWHSKDEWILGLEVAEEWLGGSVSAELSDLIDYSKKVILRIPNDKMGSEIFLLKKKRGTINANFNCEKFKLKNKLLPGEDIKVAIKEVFRDEIRLIRKDLKKFVDWISNYRNDDKWKYFVSNRLDAHLRYLFFHYELDCLRHSKVWSLSDVTDIVLDGIENGWLLSNIEFDRWLYDNFNVDSTFPVWDDVFFGFPKSKLFKVLSDRFPLLYVNISELRRGFVFRKIV</sequence>
<accession>A0A1L3KP20</accession>
<evidence type="ECO:0000313" key="1">
    <source>
        <dbReference type="EMBL" id="APG79079.1"/>
    </source>
</evidence>
<reference evidence="1" key="1">
    <citation type="journal article" date="2016" name="Nature">
        <title>Redefining the invertebrate RNA virosphere.</title>
        <authorList>
            <person name="Shi M."/>
            <person name="Lin X.D."/>
            <person name="Tian J.H."/>
            <person name="Chen L.J."/>
            <person name="Chen X."/>
            <person name="Li C.X."/>
            <person name="Qin X.C."/>
            <person name="Li J."/>
            <person name="Cao J.P."/>
            <person name="Eden J.S."/>
            <person name="Buchmann J."/>
            <person name="Wang W."/>
            <person name="Xu J."/>
            <person name="Holmes E.C."/>
            <person name="Zhang Y.Z."/>
        </authorList>
    </citation>
    <scope>NUCLEOTIDE SEQUENCE</scope>
    <source>
        <strain evidence="1">Arthropodmix14049</strain>
        <strain evidence="2">SSZZ3444</strain>
    </source>
</reference>
<protein>
    <submittedName>
        <fullName evidence="1">Uncharacterized protein</fullName>
    </submittedName>
</protein>
<proteinExistence type="predicted"/>
<dbReference type="EMBL" id="KX884704">
    <property type="protein sequence ID" value="APG79184.1"/>
    <property type="molecule type" value="Genomic_RNA"/>
</dbReference>